<dbReference type="PROSITE" id="PS51257">
    <property type="entry name" value="PROKAR_LIPOPROTEIN"/>
    <property type="match status" value="1"/>
</dbReference>
<evidence type="ECO:0000313" key="1">
    <source>
        <dbReference type="EMBL" id="MBE1161209.1"/>
    </source>
</evidence>
<organism evidence="1 2">
    <name type="scientific">Dyella acidiphila</name>
    <dbReference type="NCBI Taxonomy" id="2775866"/>
    <lineage>
        <taxon>Bacteria</taxon>
        <taxon>Pseudomonadati</taxon>
        <taxon>Pseudomonadota</taxon>
        <taxon>Gammaproteobacteria</taxon>
        <taxon>Lysobacterales</taxon>
        <taxon>Rhodanobacteraceae</taxon>
        <taxon>Dyella</taxon>
    </lineage>
</organism>
<dbReference type="Proteomes" id="UP000651010">
    <property type="component" value="Unassembled WGS sequence"/>
</dbReference>
<reference evidence="1 2" key="1">
    <citation type="submission" date="2020-09" db="EMBL/GenBank/DDBJ databases">
        <title>Dyella sp. 7MK23 isolated from forest soil.</title>
        <authorList>
            <person name="Fu J."/>
        </authorList>
    </citation>
    <scope>NUCLEOTIDE SEQUENCE [LARGE SCALE GENOMIC DNA]</scope>
    <source>
        <strain evidence="1 2">7MK23</strain>
    </source>
</reference>
<protein>
    <recommendedName>
        <fullName evidence="3">DUF2884 family protein</fullName>
    </recommendedName>
</protein>
<name>A0ABR9GB17_9GAMM</name>
<dbReference type="EMBL" id="JACZZA010000007">
    <property type="protein sequence ID" value="MBE1161209.1"/>
    <property type="molecule type" value="Genomic_DNA"/>
</dbReference>
<keyword evidence="2" id="KW-1185">Reference proteome</keyword>
<dbReference type="RefSeq" id="WP_192556063.1">
    <property type="nucleotide sequence ID" value="NZ_JACZZA010000007.1"/>
</dbReference>
<sequence>MNHARLFGTLALCGLLAACNHDSGHSIDFGAGIHLFHGSIRTGDGQITLRASHAPDAIIDADGDLRIDQQAVTVDPAVRELLKSYYQHAMTVETDGIDTGKAGAAVGKQALQSVVSSLSGGNSGQIKQQVEAKAQQVKLAALKLCNDLGGIQSAQDQLVTQLPAFQPYGHIVSNDDVNDCKNGIHVN</sequence>
<evidence type="ECO:0000313" key="2">
    <source>
        <dbReference type="Proteomes" id="UP000651010"/>
    </source>
</evidence>
<comment type="caution">
    <text evidence="1">The sequence shown here is derived from an EMBL/GenBank/DDBJ whole genome shotgun (WGS) entry which is preliminary data.</text>
</comment>
<accession>A0ABR9GB17</accession>
<proteinExistence type="predicted"/>
<evidence type="ECO:0008006" key="3">
    <source>
        <dbReference type="Google" id="ProtNLM"/>
    </source>
</evidence>
<gene>
    <name evidence="1" type="ORF">IGX34_12545</name>
</gene>